<name>A0A2W1LN75_9BACL</name>
<dbReference type="RefSeq" id="WP_111146199.1">
    <property type="nucleotide sequence ID" value="NZ_QKRB01000040.1"/>
</dbReference>
<dbReference type="PANTHER" id="PTHR35525">
    <property type="entry name" value="BLL6575 PROTEIN"/>
    <property type="match status" value="1"/>
</dbReference>
<sequence>MPKKIPPSFYFIGNHPALDFINTKIAADGKLLDLLGSFHDVMQWLVLAKLFSQEQIDDVSQGWAREDCESAVGTAAALRHSMLTIVQRGMRHEDIPEEDIERVNSILCEQVFTTRLFWDGQAFAAARETAVRQPADLLIPVAEAAVDLFTNYDLGLIKKCENPDCVLHFYDNSKNSTRRWCSQKTCGNRMKVAAFLERRKNNGSEQP</sequence>
<dbReference type="SUPFAM" id="SSF160904">
    <property type="entry name" value="Jann2411-like"/>
    <property type="match status" value="1"/>
</dbReference>
<proteinExistence type="predicted"/>
<evidence type="ECO:0000259" key="1">
    <source>
        <dbReference type="Pfam" id="PF11706"/>
    </source>
</evidence>
<dbReference type="Gene3D" id="1.10.3300.10">
    <property type="entry name" value="Jann2411-like domain"/>
    <property type="match status" value="1"/>
</dbReference>
<dbReference type="OrthoDB" id="123307at2"/>
<dbReference type="Pfam" id="PF11706">
    <property type="entry name" value="zf-CGNR"/>
    <property type="match status" value="1"/>
</dbReference>
<dbReference type="InterPro" id="IPR023286">
    <property type="entry name" value="ABATE_dom_sf"/>
</dbReference>
<dbReference type="InterPro" id="IPR010852">
    <property type="entry name" value="ABATE"/>
</dbReference>
<comment type="caution">
    <text evidence="2">The sequence shown here is derived from an EMBL/GenBank/DDBJ whole genome shotgun (WGS) entry which is preliminary data.</text>
</comment>
<dbReference type="Pfam" id="PF07336">
    <property type="entry name" value="ABATE"/>
    <property type="match status" value="1"/>
</dbReference>
<organism evidence="2 3">
    <name type="scientific">Paenibacillus sambharensis</name>
    <dbReference type="NCBI Taxonomy" id="1803190"/>
    <lineage>
        <taxon>Bacteria</taxon>
        <taxon>Bacillati</taxon>
        <taxon>Bacillota</taxon>
        <taxon>Bacilli</taxon>
        <taxon>Bacillales</taxon>
        <taxon>Paenibacillaceae</taxon>
        <taxon>Paenibacillus</taxon>
    </lineage>
</organism>
<evidence type="ECO:0000313" key="2">
    <source>
        <dbReference type="EMBL" id="PZD96345.1"/>
    </source>
</evidence>
<keyword evidence="3" id="KW-1185">Reference proteome</keyword>
<gene>
    <name evidence="2" type="ORF">DNH61_08305</name>
</gene>
<dbReference type="EMBL" id="QKRB01000040">
    <property type="protein sequence ID" value="PZD96345.1"/>
    <property type="molecule type" value="Genomic_DNA"/>
</dbReference>
<dbReference type="AlphaFoldDB" id="A0A2W1LN75"/>
<dbReference type="PANTHER" id="PTHR35525:SF3">
    <property type="entry name" value="BLL6575 PROTEIN"/>
    <property type="match status" value="1"/>
</dbReference>
<reference evidence="2 3" key="1">
    <citation type="submission" date="2018-06" db="EMBL/GenBank/DDBJ databases">
        <title>Paenibacillus imtechensis sp. nov.</title>
        <authorList>
            <person name="Pinnaka A.K."/>
            <person name="Singh H."/>
            <person name="Kaur M."/>
        </authorList>
    </citation>
    <scope>NUCLEOTIDE SEQUENCE [LARGE SCALE GENOMIC DNA]</scope>
    <source>
        <strain evidence="2 3">SMB1</strain>
    </source>
</reference>
<protein>
    <recommendedName>
        <fullName evidence="1">Zinc finger CGNR domain-containing protein</fullName>
    </recommendedName>
</protein>
<dbReference type="InterPro" id="IPR021005">
    <property type="entry name" value="Znf_CGNR"/>
</dbReference>
<dbReference type="Proteomes" id="UP000249522">
    <property type="component" value="Unassembled WGS sequence"/>
</dbReference>
<accession>A0A2W1LN75</accession>
<feature type="domain" description="Zinc finger CGNR" evidence="1">
    <location>
        <begin position="157"/>
        <end position="199"/>
    </location>
</feature>
<evidence type="ECO:0000313" key="3">
    <source>
        <dbReference type="Proteomes" id="UP000249522"/>
    </source>
</evidence>